<dbReference type="SUPFAM" id="SSF47454">
    <property type="entry name" value="A DNA-binding domain in eukaryotic transcription factors"/>
    <property type="match status" value="1"/>
</dbReference>
<dbReference type="InterPro" id="IPR014710">
    <property type="entry name" value="RmlC-like_jellyroll"/>
</dbReference>
<dbReference type="PROSITE" id="PS01124">
    <property type="entry name" value="HTH_ARAC_FAMILY_2"/>
    <property type="match status" value="1"/>
</dbReference>
<keyword evidence="3" id="KW-0804">Transcription</keyword>
<dbReference type="InterPro" id="IPR018062">
    <property type="entry name" value="HTH_AraC-typ_CS"/>
</dbReference>
<evidence type="ECO:0000256" key="1">
    <source>
        <dbReference type="ARBA" id="ARBA00023015"/>
    </source>
</evidence>
<organism evidence="5 6">
    <name type="scientific">Mangrovibacter plantisponsor</name>
    <dbReference type="NCBI Taxonomy" id="451513"/>
    <lineage>
        <taxon>Bacteria</taxon>
        <taxon>Pseudomonadati</taxon>
        <taxon>Pseudomonadota</taxon>
        <taxon>Gammaproteobacteria</taxon>
        <taxon>Enterobacterales</taxon>
        <taxon>Enterobacteriaceae</taxon>
        <taxon>Mangrovibacter</taxon>
    </lineage>
</organism>
<dbReference type="PROSITE" id="PS00041">
    <property type="entry name" value="HTH_ARAC_FAMILY_1"/>
    <property type="match status" value="1"/>
</dbReference>
<dbReference type="GO" id="GO:0003700">
    <property type="term" value="F:DNA-binding transcription factor activity"/>
    <property type="evidence" value="ECO:0007669"/>
    <property type="project" value="InterPro"/>
</dbReference>
<proteinExistence type="predicted"/>
<dbReference type="PANTHER" id="PTHR43280:SF14">
    <property type="entry name" value="MELIBIOSE OPERON REGULATORY PROTEIN"/>
    <property type="match status" value="1"/>
</dbReference>
<dbReference type="InterPro" id="IPR020449">
    <property type="entry name" value="Tscrpt_reg_AraC-type_HTH"/>
</dbReference>
<dbReference type="InterPro" id="IPR011051">
    <property type="entry name" value="RmlC_Cupin_sf"/>
</dbReference>
<keyword evidence="2" id="KW-0238">DNA-binding</keyword>
<evidence type="ECO:0000256" key="3">
    <source>
        <dbReference type="ARBA" id="ARBA00023163"/>
    </source>
</evidence>
<evidence type="ECO:0000259" key="4">
    <source>
        <dbReference type="PROSITE" id="PS01124"/>
    </source>
</evidence>
<name>A0A317Q1Z3_9ENTR</name>
<dbReference type="AlphaFoldDB" id="A0A317Q1Z3"/>
<evidence type="ECO:0000256" key="2">
    <source>
        <dbReference type="ARBA" id="ARBA00023125"/>
    </source>
</evidence>
<dbReference type="SUPFAM" id="SSF46689">
    <property type="entry name" value="Homeodomain-like"/>
    <property type="match status" value="2"/>
</dbReference>
<dbReference type="SMART" id="SM00342">
    <property type="entry name" value="HTH_ARAC"/>
    <property type="match status" value="1"/>
</dbReference>
<accession>A0A317Q1Z3</accession>
<dbReference type="Proteomes" id="UP000246744">
    <property type="component" value="Unassembled WGS sequence"/>
</dbReference>
<evidence type="ECO:0000313" key="5">
    <source>
        <dbReference type="EMBL" id="PWW09132.1"/>
    </source>
</evidence>
<evidence type="ECO:0000313" key="6">
    <source>
        <dbReference type="Proteomes" id="UP000246744"/>
    </source>
</evidence>
<dbReference type="GO" id="GO:0043565">
    <property type="term" value="F:sequence-specific DNA binding"/>
    <property type="evidence" value="ECO:0007669"/>
    <property type="project" value="InterPro"/>
</dbReference>
<gene>
    <name evidence="5" type="ORF">DES37_106256</name>
</gene>
<feature type="domain" description="HTH araC/xylS-type" evidence="4">
    <location>
        <begin position="253"/>
        <end position="351"/>
    </location>
</feature>
<dbReference type="SUPFAM" id="SSF51182">
    <property type="entry name" value="RmlC-like cupins"/>
    <property type="match status" value="1"/>
</dbReference>
<dbReference type="Pfam" id="PF12833">
    <property type="entry name" value="HTH_18"/>
    <property type="match status" value="1"/>
</dbReference>
<dbReference type="InterPro" id="IPR018060">
    <property type="entry name" value="HTH_AraC"/>
</dbReference>
<reference evidence="5 6" key="1">
    <citation type="submission" date="2018-05" db="EMBL/GenBank/DDBJ databases">
        <title>Genomic Encyclopedia of Type Strains, Phase IV (KMG-IV): sequencing the most valuable type-strain genomes for metagenomic binning, comparative biology and taxonomic classification.</title>
        <authorList>
            <person name="Goeker M."/>
        </authorList>
    </citation>
    <scope>NUCLEOTIDE SEQUENCE [LARGE SCALE GENOMIC DNA]</scope>
    <source>
        <strain evidence="5 6">DSM 19579</strain>
    </source>
</reference>
<dbReference type="NCBIfam" id="NF007693">
    <property type="entry name" value="PRK10371.1"/>
    <property type="match status" value="1"/>
</dbReference>
<sequence>MTKWEEKTGFTEFLAEILFHYYSAITRIEGDIAFFCPGLRHHSYFPEQGATMGHSAFSALPADPFMCSSDERETRSPLSLYSEYQKMEIELRAPHAMATSHWHGQVEINVPFDGDVEYVINNDIVRIKQGHITLFWACTPHQLTNPGHCQSMAIFNLPMHLFLGWPLDKELINYVTHGMVINSLASQQLSEFEVRRWQQELSSKDEQIRQVAIDEIGLMLKRFSLSGWQPLVVNKTRPTHKNRVSRHAQFYVSQMLEFIARHYDQSLTINDVAEHVKLNPNYAMGIFQRVMQLTMKQYITAMRINHVRALLSDTDKTVLDVALTAGFRSSSRFYSAFDRYVGMSPQQYRKLSQQRRLMGREENA</sequence>
<keyword evidence="1" id="KW-0805">Transcription regulation</keyword>
<dbReference type="PANTHER" id="PTHR43280">
    <property type="entry name" value="ARAC-FAMILY TRANSCRIPTIONAL REGULATOR"/>
    <property type="match status" value="1"/>
</dbReference>
<dbReference type="PRINTS" id="PR00032">
    <property type="entry name" value="HTHARAC"/>
</dbReference>
<protein>
    <submittedName>
        <fullName evidence="5">AraC family transcriptional regulator</fullName>
    </submittedName>
</protein>
<comment type="caution">
    <text evidence="5">The sequence shown here is derived from an EMBL/GenBank/DDBJ whole genome shotgun (WGS) entry which is preliminary data.</text>
</comment>
<dbReference type="Gene3D" id="1.10.10.60">
    <property type="entry name" value="Homeodomain-like"/>
    <property type="match status" value="2"/>
</dbReference>
<dbReference type="InterPro" id="IPR009057">
    <property type="entry name" value="Homeodomain-like_sf"/>
</dbReference>
<dbReference type="EMBL" id="QGTS01000006">
    <property type="protein sequence ID" value="PWW09132.1"/>
    <property type="molecule type" value="Genomic_DNA"/>
</dbReference>
<keyword evidence="6" id="KW-1185">Reference proteome</keyword>
<dbReference type="Gene3D" id="2.60.120.10">
    <property type="entry name" value="Jelly Rolls"/>
    <property type="match status" value="1"/>
</dbReference>
<dbReference type="InterPro" id="IPR008917">
    <property type="entry name" value="TF_DNA-bd_sf"/>
</dbReference>